<gene>
    <name evidence="1" type="ORF">UFOVP683_1</name>
</gene>
<reference evidence="1" key="1">
    <citation type="submission" date="2020-04" db="EMBL/GenBank/DDBJ databases">
        <authorList>
            <person name="Chiriac C."/>
            <person name="Salcher M."/>
            <person name="Ghai R."/>
            <person name="Kavagutti S V."/>
        </authorList>
    </citation>
    <scope>NUCLEOTIDE SEQUENCE</scope>
</reference>
<accession>A0A6J5NE79</accession>
<feature type="non-terminal residue" evidence="1">
    <location>
        <position position="1"/>
    </location>
</feature>
<name>A0A6J5NE79_9CAUD</name>
<proteinExistence type="predicted"/>
<organism evidence="1">
    <name type="scientific">uncultured Caudovirales phage</name>
    <dbReference type="NCBI Taxonomy" id="2100421"/>
    <lineage>
        <taxon>Viruses</taxon>
        <taxon>Duplodnaviria</taxon>
        <taxon>Heunggongvirae</taxon>
        <taxon>Uroviricota</taxon>
        <taxon>Caudoviricetes</taxon>
        <taxon>Peduoviridae</taxon>
        <taxon>Maltschvirus</taxon>
        <taxon>Maltschvirus maltsch</taxon>
    </lineage>
</organism>
<protein>
    <submittedName>
        <fullName evidence="1">Uncharacterized protein</fullName>
    </submittedName>
</protein>
<dbReference type="EMBL" id="LR796653">
    <property type="protein sequence ID" value="CAB4157107.1"/>
    <property type="molecule type" value="Genomic_DNA"/>
</dbReference>
<evidence type="ECO:0000313" key="1">
    <source>
        <dbReference type="EMBL" id="CAB4157107.1"/>
    </source>
</evidence>
<sequence>EKIENEFLFTNIDTDYLYYLKNSTTENKNRILELIDFLEFISLNNPIQENFDFIEFLENIENLTCEDLQKIKKLLERK</sequence>